<protein>
    <submittedName>
        <fullName evidence="6">Isoprenylcysteine carboxylmethyltransferase family protein</fullName>
    </submittedName>
</protein>
<keyword evidence="7" id="KW-1185">Reference proteome</keyword>
<name>A0ABT0PPA5_9FLAO</name>
<feature type="transmembrane region" description="Helical" evidence="5">
    <location>
        <begin position="194"/>
        <end position="213"/>
    </location>
</feature>
<evidence type="ECO:0000256" key="2">
    <source>
        <dbReference type="ARBA" id="ARBA00022692"/>
    </source>
</evidence>
<dbReference type="InterPro" id="IPR007318">
    <property type="entry name" value="Phopholipid_MeTrfase"/>
</dbReference>
<evidence type="ECO:0000313" key="7">
    <source>
        <dbReference type="Proteomes" id="UP001203607"/>
    </source>
</evidence>
<proteinExistence type="predicted"/>
<evidence type="ECO:0000256" key="1">
    <source>
        <dbReference type="ARBA" id="ARBA00004127"/>
    </source>
</evidence>
<gene>
    <name evidence="6" type="ORF">M3P19_04335</name>
</gene>
<reference evidence="6 7" key="1">
    <citation type="submission" date="2022-05" db="EMBL/GenBank/DDBJ databases">
        <authorList>
            <person name="Park J.-S."/>
        </authorList>
    </citation>
    <scope>NUCLEOTIDE SEQUENCE [LARGE SCALE GENOMIC DNA]</scope>
    <source>
        <strain evidence="6 7">2012CJ35-5</strain>
    </source>
</reference>
<organism evidence="6 7">
    <name type="scientific">Flagellimonas spongiicola</name>
    <dbReference type="NCBI Taxonomy" id="2942208"/>
    <lineage>
        <taxon>Bacteria</taxon>
        <taxon>Pseudomonadati</taxon>
        <taxon>Bacteroidota</taxon>
        <taxon>Flavobacteriia</taxon>
        <taxon>Flavobacteriales</taxon>
        <taxon>Flavobacteriaceae</taxon>
        <taxon>Flagellimonas</taxon>
    </lineage>
</organism>
<dbReference type="EMBL" id="JAMFMA010000001">
    <property type="protein sequence ID" value="MCL6273222.1"/>
    <property type="molecule type" value="Genomic_DNA"/>
</dbReference>
<dbReference type="RefSeq" id="WP_249656403.1">
    <property type="nucleotide sequence ID" value="NZ_JAMFMA010000001.1"/>
</dbReference>
<evidence type="ECO:0000256" key="5">
    <source>
        <dbReference type="SAM" id="Phobius"/>
    </source>
</evidence>
<evidence type="ECO:0000256" key="3">
    <source>
        <dbReference type="ARBA" id="ARBA00022989"/>
    </source>
</evidence>
<dbReference type="Gene3D" id="1.20.120.1630">
    <property type="match status" value="1"/>
</dbReference>
<evidence type="ECO:0000313" key="6">
    <source>
        <dbReference type="EMBL" id="MCL6273222.1"/>
    </source>
</evidence>
<dbReference type="PANTHER" id="PTHR12714">
    <property type="entry name" value="PROTEIN-S ISOPRENYLCYSTEINE O-METHYLTRANSFERASE"/>
    <property type="match status" value="1"/>
</dbReference>
<feature type="transmembrane region" description="Helical" evidence="5">
    <location>
        <begin position="219"/>
        <end position="238"/>
    </location>
</feature>
<feature type="transmembrane region" description="Helical" evidence="5">
    <location>
        <begin position="111"/>
        <end position="137"/>
    </location>
</feature>
<sequence>MALQEELEKQGVWLFRRRTYLPILILLVGIGLYLQTELHAEQFPIRSSAYELYFEMFCLWVGLLGLGIRIYTVGYAPKNTSGRNVKGQVADYLNTTGSYSLCRHPLYVGNFLMWLSPALLTENLWFVIAFCFLYWVYYERIMFAEEQYLRNKFGAEYLQWSKNVPTFIPNFKSFKKSEHSFNPKKVIKAEVNGLFNLFLIFFLFDVAGELIMQKTNFKAIWFLGFLGSGILFLLITLLKKTTSLLDEKDK</sequence>
<feature type="transmembrane region" description="Helical" evidence="5">
    <location>
        <begin position="20"/>
        <end position="40"/>
    </location>
</feature>
<keyword evidence="4 5" id="KW-0472">Membrane</keyword>
<feature type="transmembrane region" description="Helical" evidence="5">
    <location>
        <begin position="52"/>
        <end position="71"/>
    </location>
</feature>
<accession>A0ABT0PPA5</accession>
<dbReference type="Pfam" id="PF04191">
    <property type="entry name" value="PEMT"/>
    <property type="match status" value="1"/>
</dbReference>
<dbReference type="PANTHER" id="PTHR12714:SF9">
    <property type="entry name" value="PROTEIN-S-ISOPRENYLCYSTEINE O-METHYLTRANSFERASE"/>
    <property type="match status" value="1"/>
</dbReference>
<dbReference type="Proteomes" id="UP001203607">
    <property type="component" value="Unassembled WGS sequence"/>
</dbReference>
<keyword evidence="2 5" id="KW-0812">Transmembrane</keyword>
<keyword evidence="3 5" id="KW-1133">Transmembrane helix</keyword>
<comment type="caution">
    <text evidence="6">The sequence shown here is derived from an EMBL/GenBank/DDBJ whole genome shotgun (WGS) entry which is preliminary data.</text>
</comment>
<comment type="subcellular location">
    <subcellularLocation>
        <location evidence="1">Endomembrane system</location>
        <topology evidence="1">Multi-pass membrane protein</topology>
    </subcellularLocation>
</comment>
<evidence type="ECO:0000256" key="4">
    <source>
        <dbReference type="ARBA" id="ARBA00023136"/>
    </source>
</evidence>